<dbReference type="PROSITE" id="PS01159">
    <property type="entry name" value="WW_DOMAIN_1"/>
    <property type="match status" value="4"/>
</dbReference>
<dbReference type="GO" id="GO:0061630">
    <property type="term" value="F:ubiquitin protein ligase activity"/>
    <property type="evidence" value="ECO:0007669"/>
    <property type="project" value="UniProtKB-EC"/>
</dbReference>
<feature type="compositionally biased region" description="Basic and acidic residues" evidence="9">
    <location>
        <begin position="207"/>
        <end position="222"/>
    </location>
</feature>
<proteinExistence type="predicted"/>
<feature type="compositionally biased region" description="Low complexity" evidence="9">
    <location>
        <begin position="161"/>
        <end position="193"/>
    </location>
</feature>
<protein>
    <recommendedName>
        <fullName evidence="6">E3 ubiquitin-protein ligase</fullName>
        <ecNumber evidence="6">2.3.2.26</ecNumber>
    </recommendedName>
</protein>
<feature type="region of interest" description="Disordered" evidence="9">
    <location>
        <begin position="134"/>
        <end position="231"/>
    </location>
</feature>
<dbReference type="Gene3D" id="3.30.2410.10">
    <property type="entry name" value="Hect, E3 ligase catalytic domain"/>
    <property type="match status" value="1"/>
</dbReference>
<keyword evidence="5 6" id="KW-0833">Ubl conjugation pathway</keyword>
<dbReference type="Gene3D" id="2.20.70.10">
    <property type="match status" value="3"/>
</dbReference>
<dbReference type="InterPro" id="IPR050409">
    <property type="entry name" value="E3_ubiq-protein_ligase"/>
</dbReference>
<feature type="active site" description="Glycyl thioester intermediate" evidence="7 8">
    <location>
        <position position="746"/>
    </location>
</feature>
<dbReference type="SUPFAM" id="SSF49562">
    <property type="entry name" value="C2 domain (Calcium/lipid-binding domain, CaLB)"/>
    <property type="match status" value="1"/>
</dbReference>
<dbReference type="FunFam" id="3.30.2410.10:FF:000002">
    <property type="entry name" value="E3 ubiquitin-protein ligase HECW2"/>
    <property type="match status" value="1"/>
</dbReference>
<name>A0A0P7UT76_SCLFO</name>
<dbReference type="GO" id="GO:0016567">
    <property type="term" value="P:protein ubiquitination"/>
    <property type="evidence" value="ECO:0007669"/>
    <property type="project" value="UniProtKB-UniPathway"/>
</dbReference>
<dbReference type="EC" id="2.3.2.26" evidence="6"/>
<evidence type="ECO:0000259" key="11">
    <source>
        <dbReference type="PROSITE" id="PS50237"/>
    </source>
</evidence>
<evidence type="ECO:0000259" key="10">
    <source>
        <dbReference type="PROSITE" id="PS50020"/>
    </source>
</evidence>
<feature type="domain" description="HECT" evidence="11">
    <location>
        <begin position="451"/>
        <end position="778"/>
    </location>
</feature>
<dbReference type="SUPFAM" id="SSF56204">
    <property type="entry name" value="Hect, E3 ligase catalytic domain"/>
    <property type="match status" value="1"/>
</dbReference>
<dbReference type="FunFam" id="2.20.70.10:FF:000005">
    <property type="entry name" value="E3 ubiquitin-protein ligase"/>
    <property type="match status" value="1"/>
</dbReference>
<feature type="domain" description="WW" evidence="10">
    <location>
        <begin position="320"/>
        <end position="353"/>
    </location>
</feature>
<feature type="domain" description="WW" evidence="10">
    <location>
        <begin position="221"/>
        <end position="254"/>
    </location>
</feature>
<dbReference type="SMART" id="SM00119">
    <property type="entry name" value="HECTc"/>
    <property type="match status" value="1"/>
</dbReference>
<reference evidence="12 13" key="1">
    <citation type="submission" date="2015-08" db="EMBL/GenBank/DDBJ databases">
        <title>The genome of the Asian arowana (Scleropages formosus).</title>
        <authorList>
            <person name="Tan M.H."/>
            <person name="Gan H.M."/>
            <person name="Croft L.J."/>
            <person name="Austin C.M."/>
        </authorList>
    </citation>
    <scope>NUCLEOTIDE SEQUENCE [LARGE SCALE GENOMIC DNA]</scope>
    <source>
        <strain evidence="12">Aro1</strain>
    </source>
</reference>
<dbReference type="PANTHER" id="PTHR11254">
    <property type="entry name" value="HECT DOMAIN UBIQUITIN-PROTEIN LIGASE"/>
    <property type="match status" value="1"/>
</dbReference>
<dbReference type="InterPro" id="IPR036020">
    <property type="entry name" value="WW_dom_sf"/>
</dbReference>
<gene>
    <name evidence="12" type="ORF">Z043_119176</name>
</gene>
<dbReference type="PIRSF" id="PIRSF001569">
    <property type="entry name" value="E3_ub_ligase_SMURF1"/>
    <property type="match status" value="1"/>
</dbReference>
<feature type="compositionally biased region" description="Polar residues" evidence="9">
    <location>
        <begin position="194"/>
        <end position="205"/>
    </location>
</feature>
<dbReference type="UniPathway" id="UPA00143"/>
<evidence type="ECO:0000256" key="4">
    <source>
        <dbReference type="ARBA" id="ARBA00022737"/>
    </source>
</evidence>
<comment type="catalytic activity">
    <reaction evidence="1 6">
        <text>S-ubiquitinyl-[E2 ubiquitin-conjugating enzyme]-L-cysteine + [acceptor protein]-L-lysine = [E2 ubiquitin-conjugating enzyme]-L-cysteine + N(6)-ubiquitinyl-[acceptor protein]-L-lysine.</text>
        <dbReference type="EC" id="2.3.2.26"/>
    </reaction>
</comment>
<dbReference type="SUPFAM" id="SSF51045">
    <property type="entry name" value="WW domain"/>
    <property type="match status" value="4"/>
</dbReference>
<evidence type="ECO:0000256" key="5">
    <source>
        <dbReference type="ARBA" id="ARBA00022786"/>
    </source>
</evidence>
<dbReference type="InterPro" id="IPR024928">
    <property type="entry name" value="E3_ub_ligase_SMURF1"/>
</dbReference>
<dbReference type="CDD" id="cd00078">
    <property type="entry name" value="HECTc"/>
    <property type="match status" value="1"/>
</dbReference>
<evidence type="ECO:0000313" key="12">
    <source>
        <dbReference type="EMBL" id="KPP62630.1"/>
    </source>
</evidence>
<dbReference type="PROSITE" id="PS50020">
    <property type="entry name" value="WW_DOMAIN_2"/>
    <property type="match status" value="4"/>
</dbReference>
<dbReference type="AlphaFoldDB" id="A0A0P7UT76"/>
<feature type="domain" description="WW" evidence="10">
    <location>
        <begin position="360"/>
        <end position="393"/>
    </location>
</feature>
<dbReference type="InterPro" id="IPR035892">
    <property type="entry name" value="C2_domain_sf"/>
</dbReference>
<evidence type="ECO:0000313" key="13">
    <source>
        <dbReference type="Proteomes" id="UP000034805"/>
    </source>
</evidence>
<keyword evidence="3 6" id="KW-0808">Transferase</keyword>
<organism evidence="12 13">
    <name type="scientific">Scleropages formosus</name>
    <name type="common">Asian bonytongue</name>
    <name type="synonym">Osteoglossum formosum</name>
    <dbReference type="NCBI Taxonomy" id="113540"/>
    <lineage>
        <taxon>Eukaryota</taxon>
        <taxon>Metazoa</taxon>
        <taxon>Chordata</taxon>
        <taxon>Craniata</taxon>
        <taxon>Vertebrata</taxon>
        <taxon>Euteleostomi</taxon>
        <taxon>Actinopterygii</taxon>
        <taxon>Neopterygii</taxon>
        <taxon>Teleostei</taxon>
        <taxon>Osteoglossocephala</taxon>
        <taxon>Osteoglossomorpha</taxon>
        <taxon>Osteoglossiformes</taxon>
        <taxon>Osteoglossidae</taxon>
        <taxon>Scleropages</taxon>
    </lineage>
</organism>
<feature type="domain" description="WW" evidence="10">
    <location>
        <begin position="253"/>
        <end position="286"/>
    </location>
</feature>
<evidence type="ECO:0000256" key="7">
    <source>
        <dbReference type="PIRSR" id="PIRSR001569-1"/>
    </source>
</evidence>
<dbReference type="PROSITE" id="PS50237">
    <property type="entry name" value="HECT"/>
    <property type="match status" value="1"/>
</dbReference>
<dbReference type="InterPro" id="IPR001202">
    <property type="entry name" value="WW_dom"/>
</dbReference>
<keyword evidence="4" id="KW-0677">Repeat</keyword>
<dbReference type="Pfam" id="PF00632">
    <property type="entry name" value="HECT"/>
    <property type="match status" value="1"/>
</dbReference>
<dbReference type="Pfam" id="PF00397">
    <property type="entry name" value="WW"/>
    <property type="match status" value="3"/>
</dbReference>
<dbReference type="STRING" id="113540.ENSSFOP00015014474"/>
<dbReference type="Proteomes" id="UP000034805">
    <property type="component" value="Unassembled WGS sequence"/>
</dbReference>
<evidence type="ECO:0000256" key="3">
    <source>
        <dbReference type="ARBA" id="ARBA00022679"/>
    </source>
</evidence>
<evidence type="ECO:0000256" key="2">
    <source>
        <dbReference type="ARBA" id="ARBA00004906"/>
    </source>
</evidence>
<dbReference type="InterPro" id="IPR035983">
    <property type="entry name" value="Hect_E3_ubiquitin_ligase"/>
</dbReference>
<comment type="caution">
    <text evidence="12">The sequence shown here is derived from an EMBL/GenBank/DDBJ whole genome shotgun (WGS) entry which is preliminary data.</text>
</comment>
<evidence type="ECO:0000256" key="1">
    <source>
        <dbReference type="ARBA" id="ARBA00000885"/>
    </source>
</evidence>
<dbReference type="FunFam" id="3.90.1750.10:FF:000079">
    <property type="entry name" value="E3 ubiquitin-protein ligase"/>
    <property type="match status" value="1"/>
</dbReference>
<dbReference type="Gene3D" id="3.30.2160.10">
    <property type="entry name" value="Hect, E3 ligase catalytic domain"/>
    <property type="match status" value="1"/>
</dbReference>
<comment type="pathway">
    <text evidence="2 6">Protein modification; protein ubiquitination.</text>
</comment>
<dbReference type="SMART" id="SM00456">
    <property type="entry name" value="WW"/>
    <property type="match status" value="4"/>
</dbReference>
<dbReference type="GO" id="GO:0043161">
    <property type="term" value="P:proteasome-mediated ubiquitin-dependent protein catabolic process"/>
    <property type="evidence" value="ECO:0007669"/>
    <property type="project" value="TreeGrafter"/>
</dbReference>
<dbReference type="EMBL" id="JARO02008515">
    <property type="protein sequence ID" value="KPP62630.1"/>
    <property type="molecule type" value="Genomic_DNA"/>
</dbReference>
<dbReference type="CDD" id="cd00201">
    <property type="entry name" value="WW"/>
    <property type="match status" value="4"/>
</dbReference>
<feature type="compositionally biased region" description="Polar residues" evidence="9">
    <location>
        <begin position="134"/>
        <end position="152"/>
    </location>
</feature>
<dbReference type="GO" id="GO:0005737">
    <property type="term" value="C:cytoplasm"/>
    <property type="evidence" value="ECO:0007669"/>
    <property type="project" value="TreeGrafter"/>
</dbReference>
<dbReference type="InterPro" id="IPR000569">
    <property type="entry name" value="HECT_dom"/>
</dbReference>
<dbReference type="PANTHER" id="PTHR11254:SF299">
    <property type="entry name" value="NEDD4-LIKE E3 UBIQUITIN-PROTEIN LIGASE WWP1"/>
    <property type="match status" value="1"/>
</dbReference>
<evidence type="ECO:0000256" key="8">
    <source>
        <dbReference type="PROSITE-ProRule" id="PRU00104"/>
    </source>
</evidence>
<dbReference type="FunFam" id="3.30.2160.10:FF:000003">
    <property type="entry name" value="E3 ubiquitin-protein ligase"/>
    <property type="match status" value="1"/>
</dbReference>
<dbReference type="Gene3D" id="3.90.1750.10">
    <property type="entry name" value="Hect, E3 ligase catalytic domains"/>
    <property type="match status" value="1"/>
</dbReference>
<sequence>MTVSGASLTQNSWFATGVYVELVVDGETNRTAKCRNSSNPTWDKRLTLVSFSSSSEIHFIPPIISPVTFSSCRFPFPSHVLQRFSTHCSSVPYTPVENVKRVLKLTLCVSDKLISTGNLTIVLNSLDMEQTGQRNASTSATVKGESCASTTEEVLPPTGFSGKVGKGSVSVRSPSPRDPASSSCSSSSASTTSNTEHQSSDTSASEAVKHSHETENTTDTRHLPPGWVQRKDSHGRTYYVDVNTRTTTWQIPQPLLPGWEKCVDNVGRIYYLDHNSRTTSWQQPTKESVQNFKQWQSQWSELQGDVYQSAMMSAENDPLGPLPDDWERCKDSNGQVYFVNHSKKTTQWEDPRTQTLPNDDSLPEGWEMCCTRKGVRFFVEQNTRKTTFCDPRTGKYSITKSLQMMYEVSFRWKQAHFRSRCQSCAVSGHVNIMVSRQTLFEDSFHQIMDLNPQDLRKKPNITFLGEPGLDHGGLTREWFFLLSHDVFNPSYCLFEYAGKSNYSLTISPASTIYPDNLSCFCFVGRFIAMAAFHGRFITSGFSLPLYKCMLQKKLTIKDLESVDPVFYNSLIWIRDNNIEECGLDLCFSVDIEVLGQIITHDLKPDGSNVLVNEDNKEEYIRLIAEWQFFKGMDEQIKAFLKGFSEVVPLPWLQYFDAKDLEEVDLDDWQRNTVYRIYTRNSKQIIWFWKFVKEADNEVRLQLLQFVTGTKRLPLGGFAELIGSSGPHKFCIQKVGKHTQLPRSQTCSNTLDLPPYKSYMQLKKKLLFAMEETEGFGKK</sequence>
<accession>A0A0P7UT76</accession>
<evidence type="ECO:0000256" key="6">
    <source>
        <dbReference type="PIRNR" id="PIRNR001569"/>
    </source>
</evidence>
<evidence type="ECO:0000256" key="9">
    <source>
        <dbReference type="SAM" id="MobiDB-lite"/>
    </source>
</evidence>